<feature type="compositionally biased region" description="Acidic residues" evidence="15">
    <location>
        <begin position="197"/>
        <end position="214"/>
    </location>
</feature>
<dbReference type="InterPro" id="IPR020847">
    <property type="entry name" value="AP_endonuclease_F1_BS"/>
</dbReference>
<dbReference type="Pfam" id="PF03372">
    <property type="entry name" value="Exo_endo_phos"/>
    <property type="match status" value="1"/>
</dbReference>
<evidence type="ECO:0000256" key="11">
    <source>
        <dbReference type="PIRSR" id="PIRSR604808-1"/>
    </source>
</evidence>
<dbReference type="InterPro" id="IPR004808">
    <property type="entry name" value="AP_endonuc_1"/>
</dbReference>
<feature type="compositionally biased region" description="Acidic residues" evidence="15">
    <location>
        <begin position="152"/>
        <end position="161"/>
    </location>
</feature>
<evidence type="ECO:0000313" key="18">
    <source>
        <dbReference type="RefSeq" id="XP_026283931.1"/>
    </source>
</evidence>
<dbReference type="PROSITE" id="PS00726">
    <property type="entry name" value="AP_NUCLEASE_F1_1"/>
    <property type="match status" value="1"/>
</dbReference>
<feature type="compositionally biased region" description="Basic and acidic residues" evidence="15">
    <location>
        <begin position="370"/>
        <end position="379"/>
    </location>
</feature>
<comment type="subcellular location">
    <subcellularLocation>
        <location evidence="3">Nucleus</location>
    </subcellularLocation>
</comment>
<keyword evidence="17" id="KW-1185">Reference proteome</keyword>
<feature type="region of interest" description="Disordered" evidence="15">
    <location>
        <begin position="71"/>
        <end position="380"/>
    </location>
</feature>
<evidence type="ECO:0000256" key="8">
    <source>
        <dbReference type="ARBA" id="ARBA00022842"/>
    </source>
</evidence>
<evidence type="ECO:0000259" key="16">
    <source>
        <dbReference type="Pfam" id="PF03372"/>
    </source>
</evidence>
<keyword evidence="18" id="KW-0255">Endonuclease</keyword>
<evidence type="ECO:0000256" key="15">
    <source>
        <dbReference type="SAM" id="MobiDB-lite"/>
    </source>
</evidence>
<feature type="binding site" evidence="12">
    <location>
        <position position="556"/>
    </location>
    <ligand>
        <name>Mg(2+)</name>
        <dbReference type="ChEBI" id="CHEBI:18420"/>
        <label>1</label>
    </ligand>
</feature>
<evidence type="ECO:0000256" key="3">
    <source>
        <dbReference type="ARBA" id="ARBA00004123"/>
    </source>
</evidence>
<dbReference type="PROSITE" id="PS51435">
    <property type="entry name" value="AP_NUCLEASE_F1_4"/>
    <property type="match status" value="1"/>
</dbReference>
<feature type="binding site" evidence="12">
    <location>
        <position position="652"/>
    </location>
    <ligand>
        <name>Mg(2+)</name>
        <dbReference type="ChEBI" id="CHEBI:18420"/>
        <label>1</label>
    </ligand>
</feature>
<feature type="compositionally biased region" description="Basic and acidic residues" evidence="15">
    <location>
        <begin position="325"/>
        <end position="344"/>
    </location>
</feature>
<evidence type="ECO:0000256" key="13">
    <source>
        <dbReference type="PIRSR" id="PIRSR604808-3"/>
    </source>
</evidence>
<dbReference type="KEGG" id="foc:113210259"/>
<evidence type="ECO:0000313" key="17">
    <source>
        <dbReference type="Proteomes" id="UP000504606"/>
    </source>
</evidence>
<feature type="site" description="Important for catalytic activity" evidence="13">
    <location>
        <position position="626"/>
    </location>
</feature>
<evidence type="ECO:0000256" key="4">
    <source>
        <dbReference type="ARBA" id="ARBA00007092"/>
    </source>
</evidence>
<keyword evidence="18" id="KW-0540">Nuclease</keyword>
<evidence type="ECO:0000256" key="1">
    <source>
        <dbReference type="ARBA" id="ARBA00000493"/>
    </source>
</evidence>
<dbReference type="RefSeq" id="XP_026283931.1">
    <property type="nucleotide sequence ID" value="XM_026428146.2"/>
</dbReference>
<dbReference type="AlphaFoldDB" id="A0A6J1SZN8"/>
<dbReference type="FunFam" id="3.60.10.10:FF:000009">
    <property type="entry name" value="DNA-(apurinic or apyrimidinic site) lyase"/>
    <property type="match status" value="1"/>
</dbReference>
<comment type="cofactor">
    <cofactor evidence="12 14">
        <name>Mg(2+)</name>
        <dbReference type="ChEBI" id="CHEBI:18420"/>
    </cofactor>
    <cofactor evidence="12 14">
        <name>Mn(2+)</name>
        <dbReference type="ChEBI" id="CHEBI:29035"/>
    </cofactor>
    <text evidence="12 14">Probably binds two magnesium or manganese ions per subunit.</text>
</comment>
<dbReference type="GO" id="GO:0046872">
    <property type="term" value="F:metal ion binding"/>
    <property type="evidence" value="ECO:0007669"/>
    <property type="project" value="UniProtKB-KW"/>
</dbReference>
<dbReference type="EC" id="3.1.-.-" evidence="14"/>
<feature type="binding site" evidence="12">
    <location>
        <position position="415"/>
    </location>
    <ligand>
        <name>Mg(2+)</name>
        <dbReference type="ChEBI" id="CHEBI:18420"/>
        <label>1</label>
    </ligand>
</feature>
<feature type="compositionally biased region" description="Basic residues" evidence="15">
    <location>
        <begin position="170"/>
        <end position="182"/>
    </location>
</feature>
<name>A0A6J1SZN8_FRAOC</name>
<keyword evidence="7" id="KW-0378">Hydrolase</keyword>
<dbReference type="PANTHER" id="PTHR22748:SF6">
    <property type="entry name" value="DNA-(APURINIC OR APYRIMIDINIC SITE) ENDONUCLEASE"/>
    <property type="match status" value="1"/>
</dbReference>
<keyword evidence="8 12" id="KW-0460">Magnesium</keyword>
<dbReference type="Gene3D" id="3.60.10.10">
    <property type="entry name" value="Endonuclease/exonuclease/phosphatase"/>
    <property type="match status" value="1"/>
</dbReference>
<evidence type="ECO:0000256" key="7">
    <source>
        <dbReference type="ARBA" id="ARBA00022801"/>
    </source>
</evidence>
<evidence type="ECO:0000256" key="9">
    <source>
        <dbReference type="ARBA" id="ARBA00023204"/>
    </source>
</evidence>
<sequence>MFCAAFRRFVVWSKRFACGDRVIANFVLKFTEPIEFRSGGTLPVCSGTRFCAEFYSTRTVQPILLINMSPRGKAKAKKNTEENGSEKRVRESRNVKAASYKDFSDSEDDKPVRRRKKDSDSEVSLSEEEKPKKVVAKGRGRAAPRSKKQESESDEASEFNSDESSGGDSRKKKKKPARKPVRSLRTPQRASYKDLSDSEDESNNEEEDDEESSEKEDKRAGGKRKRGSPPKKVGKKSKKNESSGSEDEELDEEEEEEVEDEEENEEDGEGKGKADKPSSKKKAVDETSSEPGNKSKGESEKKVEKSSRPEHELSEEEDGDEEMEKEQPVKSDSKEVKDAGNDTKKRGRPPKNAAKVEEDEDDDDAEEEEPLPKKAKAGEKALLNKTESNYASIDFSSEAKTKDGKPWNFKISSWNVAGLKAWVKKNGMEYIKREDPDIICLQETKCSEKKLPPESKVEGYHAYWHSGEKEGYAGVAILSKTKPLDVKFGIEKTELDNEGRVITAEYEKFYLVNVYVPNAGQGLKSLPRRLEWDPAFRAYLKSLDEKKPVILCGDLNVAHNEIDLANPKTNTKSAGFTPQEREGMTELLKQGFVDTFRSLYPDKTGAYSFWTYMSNARSRNVGWRLDYFITSERFVPQICDNVIRNEVFGSDHCPITLFANV</sequence>
<comment type="similarity">
    <text evidence="4 14">Belongs to the DNA repair enzymes AP/ExoA family.</text>
</comment>
<dbReference type="OrthoDB" id="498125at2759"/>
<dbReference type="GO" id="GO:0008081">
    <property type="term" value="F:phosphoric diester hydrolase activity"/>
    <property type="evidence" value="ECO:0007669"/>
    <property type="project" value="TreeGrafter"/>
</dbReference>
<protein>
    <recommendedName>
        <fullName evidence="14">DNA-(apurinic or apyrimidinic site) endonuclease</fullName>
        <ecNumber evidence="14">3.1.-.-</ecNumber>
    </recommendedName>
</protein>
<feature type="site" description="Transition state stabilizer" evidence="13">
    <location>
        <position position="556"/>
    </location>
</feature>
<feature type="binding site" evidence="12">
    <location>
        <position position="443"/>
    </location>
    <ligand>
        <name>Mg(2+)</name>
        <dbReference type="ChEBI" id="CHEBI:18420"/>
        <label>1</label>
    </ligand>
</feature>
<proteinExistence type="inferred from homology"/>
<feature type="compositionally biased region" description="Basic and acidic residues" evidence="15">
    <location>
        <begin position="293"/>
        <end position="312"/>
    </location>
</feature>
<keyword evidence="9 14" id="KW-0234">DNA repair</keyword>
<evidence type="ECO:0000256" key="10">
    <source>
        <dbReference type="ARBA" id="ARBA00023242"/>
    </source>
</evidence>
<feature type="compositionally biased region" description="Acidic residues" evidence="15">
    <location>
        <begin position="357"/>
        <end position="369"/>
    </location>
</feature>
<feature type="compositionally biased region" description="Basic residues" evidence="15">
    <location>
        <begin position="133"/>
        <end position="146"/>
    </location>
</feature>
<dbReference type="GO" id="GO:0008311">
    <property type="term" value="F:double-stranded DNA 3'-5' DNA exonuclease activity"/>
    <property type="evidence" value="ECO:0007669"/>
    <property type="project" value="UniProtKB-EC"/>
</dbReference>
<keyword evidence="5 12" id="KW-0479">Metal-binding</keyword>
<gene>
    <name evidence="18" type="primary">LOC113210259</name>
</gene>
<dbReference type="GeneID" id="113210259"/>
<dbReference type="GO" id="GO:0006284">
    <property type="term" value="P:base-excision repair"/>
    <property type="evidence" value="ECO:0007669"/>
    <property type="project" value="TreeGrafter"/>
</dbReference>
<dbReference type="Proteomes" id="UP000504606">
    <property type="component" value="Unplaced"/>
</dbReference>
<feature type="compositionally biased region" description="Acidic residues" evidence="15">
    <location>
        <begin position="244"/>
        <end position="268"/>
    </location>
</feature>
<dbReference type="NCBIfam" id="TIGR00633">
    <property type="entry name" value="xth"/>
    <property type="match status" value="1"/>
</dbReference>
<evidence type="ECO:0000256" key="12">
    <source>
        <dbReference type="PIRSR" id="PIRSR604808-2"/>
    </source>
</evidence>
<evidence type="ECO:0000256" key="14">
    <source>
        <dbReference type="RuleBase" id="RU362131"/>
    </source>
</evidence>
<evidence type="ECO:0000256" key="2">
    <source>
        <dbReference type="ARBA" id="ARBA00001936"/>
    </source>
</evidence>
<evidence type="ECO:0000256" key="5">
    <source>
        <dbReference type="ARBA" id="ARBA00022723"/>
    </source>
</evidence>
<keyword evidence="6 14" id="KW-0227">DNA damage</keyword>
<dbReference type="GO" id="GO:0003677">
    <property type="term" value="F:DNA binding"/>
    <property type="evidence" value="ECO:0007669"/>
    <property type="project" value="InterPro"/>
</dbReference>
<dbReference type="SUPFAM" id="SSF56219">
    <property type="entry name" value="DNase I-like"/>
    <property type="match status" value="1"/>
</dbReference>
<organism evidence="17 18">
    <name type="scientific">Frankliniella occidentalis</name>
    <name type="common">Western flower thrips</name>
    <name type="synonym">Euthrips occidentalis</name>
    <dbReference type="NCBI Taxonomy" id="133901"/>
    <lineage>
        <taxon>Eukaryota</taxon>
        <taxon>Metazoa</taxon>
        <taxon>Ecdysozoa</taxon>
        <taxon>Arthropoda</taxon>
        <taxon>Hexapoda</taxon>
        <taxon>Insecta</taxon>
        <taxon>Pterygota</taxon>
        <taxon>Neoptera</taxon>
        <taxon>Paraneoptera</taxon>
        <taxon>Thysanoptera</taxon>
        <taxon>Terebrantia</taxon>
        <taxon>Thripoidea</taxon>
        <taxon>Thripidae</taxon>
        <taxon>Frankliniella</taxon>
    </lineage>
</organism>
<evidence type="ECO:0000256" key="6">
    <source>
        <dbReference type="ARBA" id="ARBA00022763"/>
    </source>
</evidence>
<feature type="active site" description="Proton acceptor" evidence="11">
    <location>
        <position position="652"/>
    </location>
</feature>
<feature type="active site" description="Proton donor/acceptor" evidence="11">
    <location>
        <position position="554"/>
    </location>
</feature>
<feature type="binding site" evidence="12">
    <location>
        <position position="554"/>
    </location>
    <ligand>
        <name>Mg(2+)</name>
        <dbReference type="ChEBI" id="CHEBI:18420"/>
        <label>1</label>
    </ligand>
</feature>
<feature type="compositionally biased region" description="Basic residues" evidence="15">
    <location>
        <begin position="221"/>
        <end position="238"/>
    </location>
</feature>
<keyword evidence="12" id="KW-0464">Manganese</keyword>
<feature type="domain" description="Endonuclease/exonuclease/phosphatase" evidence="16">
    <location>
        <begin position="413"/>
        <end position="652"/>
    </location>
</feature>
<dbReference type="PANTHER" id="PTHR22748">
    <property type="entry name" value="AP ENDONUCLEASE"/>
    <property type="match status" value="1"/>
</dbReference>
<comment type="catalytic activity">
    <reaction evidence="1">
        <text>Exonucleolytic cleavage in the 3'- to 5'-direction to yield nucleoside 5'-phosphates.</text>
        <dbReference type="EC" id="3.1.11.2"/>
    </reaction>
</comment>
<dbReference type="InterPro" id="IPR036691">
    <property type="entry name" value="Endo/exonu/phosph_ase_sf"/>
</dbReference>
<feature type="active site" evidence="11">
    <location>
        <position position="515"/>
    </location>
</feature>
<keyword evidence="10" id="KW-0539">Nucleus</keyword>
<dbReference type="InterPro" id="IPR005135">
    <property type="entry name" value="Endo/exonuclease/phosphatase"/>
</dbReference>
<feature type="compositionally biased region" description="Basic and acidic residues" evidence="15">
    <location>
        <begin position="78"/>
        <end position="94"/>
    </location>
</feature>
<dbReference type="GO" id="GO:0005634">
    <property type="term" value="C:nucleus"/>
    <property type="evidence" value="ECO:0007669"/>
    <property type="project" value="UniProtKB-SubCell"/>
</dbReference>
<dbReference type="NCBIfam" id="TIGR00195">
    <property type="entry name" value="exoDNase_III"/>
    <property type="match status" value="1"/>
</dbReference>
<feature type="compositionally biased region" description="Acidic residues" evidence="15">
    <location>
        <begin position="313"/>
        <end position="324"/>
    </location>
</feature>
<feature type="compositionally biased region" description="Basic and acidic residues" evidence="15">
    <location>
        <begin position="269"/>
        <end position="285"/>
    </location>
</feature>
<reference evidence="18" key="1">
    <citation type="submission" date="2025-08" db="UniProtKB">
        <authorList>
            <consortium name="RefSeq"/>
        </authorList>
    </citation>
    <scope>IDENTIFICATION</scope>
    <source>
        <tissue evidence="18">Whole organism</tissue>
    </source>
</reference>
<feature type="binding site" evidence="12">
    <location>
        <position position="651"/>
    </location>
    <ligand>
        <name>Mg(2+)</name>
        <dbReference type="ChEBI" id="CHEBI:18420"/>
        <label>1</label>
    </ligand>
</feature>
<comment type="cofactor">
    <cofactor evidence="2">
        <name>Mn(2+)</name>
        <dbReference type="ChEBI" id="CHEBI:29035"/>
    </cofactor>
</comment>
<accession>A0A6J1SZN8</accession>
<feature type="site" description="Interaction with DNA substrate" evidence="13">
    <location>
        <position position="652"/>
    </location>
</feature>
<dbReference type="GO" id="GO:0003906">
    <property type="term" value="F:DNA-(apurinic or apyrimidinic site) endonuclease activity"/>
    <property type="evidence" value="ECO:0007669"/>
    <property type="project" value="TreeGrafter"/>
</dbReference>
<dbReference type="CDD" id="cd09087">
    <property type="entry name" value="Ape1-like_AP-endo"/>
    <property type="match status" value="1"/>
</dbReference>